<evidence type="ECO:0000313" key="5">
    <source>
        <dbReference type="Proteomes" id="UP000682733"/>
    </source>
</evidence>
<keyword evidence="2" id="KW-0812">Transmembrane</keyword>
<dbReference type="EMBL" id="CAJNOK010010642">
    <property type="protein sequence ID" value="CAF1121022.1"/>
    <property type="molecule type" value="Genomic_DNA"/>
</dbReference>
<feature type="region of interest" description="Disordered" evidence="1">
    <location>
        <begin position="401"/>
        <end position="466"/>
    </location>
</feature>
<evidence type="ECO:0000313" key="4">
    <source>
        <dbReference type="EMBL" id="CAF3895078.1"/>
    </source>
</evidence>
<accession>A0A8S2LBU5</accession>
<keyword evidence="2" id="KW-1133">Transmembrane helix</keyword>
<keyword evidence="2" id="KW-0472">Membrane</keyword>
<feature type="transmembrane region" description="Helical" evidence="2">
    <location>
        <begin position="319"/>
        <end position="346"/>
    </location>
</feature>
<feature type="region of interest" description="Disordered" evidence="1">
    <location>
        <begin position="583"/>
        <end position="623"/>
    </location>
</feature>
<feature type="compositionally biased region" description="Basic residues" evidence="1">
    <location>
        <begin position="583"/>
        <end position="592"/>
    </location>
</feature>
<proteinExistence type="predicted"/>
<feature type="compositionally biased region" description="Basic and acidic residues" evidence="1">
    <location>
        <begin position="593"/>
        <end position="607"/>
    </location>
</feature>
<dbReference type="Proteomes" id="UP000677228">
    <property type="component" value="Unassembled WGS sequence"/>
</dbReference>
<comment type="caution">
    <text evidence="4">The sequence shown here is derived from an EMBL/GenBank/DDBJ whole genome shotgun (WGS) entry which is preliminary data.</text>
</comment>
<feature type="compositionally biased region" description="Polar residues" evidence="1">
    <location>
        <begin position="436"/>
        <end position="455"/>
    </location>
</feature>
<gene>
    <name evidence="3" type="ORF">OVA965_LOCUS20181</name>
    <name evidence="4" type="ORF">TMI583_LOCUS20483</name>
</gene>
<evidence type="ECO:0000256" key="2">
    <source>
        <dbReference type="SAM" id="Phobius"/>
    </source>
</evidence>
<dbReference type="EMBL" id="CAJOBA010017304">
    <property type="protein sequence ID" value="CAF3895078.1"/>
    <property type="molecule type" value="Genomic_DNA"/>
</dbReference>
<evidence type="ECO:0000313" key="3">
    <source>
        <dbReference type="EMBL" id="CAF1121022.1"/>
    </source>
</evidence>
<protein>
    <submittedName>
        <fullName evidence="4">Uncharacterized protein</fullName>
    </submittedName>
</protein>
<feature type="compositionally biased region" description="Basic and acidic residues" evidence="1">
    <location>
        <begin position="401"/>
        <end position="417"/>
    </location>
</feature>
<reference evidence="4" key="1">
    <citation type="submission" date="2021-02" db="EMBL/GenBank/DDBJ databases">
        <authorList>
            <person name="Nowell W R."/>
        </authorList>
    </citation>
    <scope>NUCLEOTIDE SEQUENCE</scope>
</reference>
<evidence type="ECO:0000256" key="1">
    <source>
        <dbReference type="SAM" id="MobiDB-lite"/>
    </source>
</evidence>
<dbReference type="AlphaFoldDB" id="A0A8S2LBU5"/>
<name>A0A8S2LBU5_9BILA</name>
<sequence length="649" mass="75339">MKQNNFNLSYEQILARQTRLIQVKRQVRSSSVDSKRNERVLSFEQGQNVTYEAANFSYIQEIFVNDGINITVEQIKSHTSWLVRNMDFTNDMEIQSIKRTEIARWDNTKQQFILNQTSNQTFVFDSYDQLILINSNVDDVYNEISLRVQSGITDGDDILHITYRLVMISSKSTKCPTTITMKQNEQQNITCKIEYNYVKYDGVGNMSLPINFTFYSKYNNSYTQINQNDIIIEDFQTNAGTSVWYRKIIYLLQADKQLQLEYVCAVIPDTIRNNDNFNEKQILNDPKRSCRILINIKKNEDTTSIPPLPSKYPPGERDFVNILSAVLLGLILLLLLASLILCLIAWRLKSQSRQLLKTAELTKKPVDGETLKGEEAFKLLPNTSKTDENLLNIPQIVSLSTKDEQPMMRQETPKQKGEFQSVSSFPRCPSSAYIPPQSSTKPISTAKSLRQQQSNNERRHKPGCPKYIPASEYNLISDEVFTQTGPDTIQKIILPDVVDDDNRSYSENKNTNYIRLYLPDSSTHKIINIRPLQDTPSDRRHESFVSLERLSPQTTDNNLSELIHSPQDTRRREVTSVNNLNNRRQRVQHRRHRTEDSPTPKIRDLYHRHSRSREKRAYSAQSSNRFIKDKQKLNMEENAQNLVHKTRHL</sequence>
<organism evidence="4 5">
    <name type="scientific">Didymodactylos carnosus</name>
    <dbReference type="NCBI Taxonomy" id="1234261"/>
    <lineage>
        <taxon>Eukaryota</taxon>
        <taxon>Metazoa</taxon>
        <taxon>Spiralia</taxon>
        <taxon>Gnathifera</taxon>
        <taxon>Rotifera</taxon>
        <taxon>Eurotatoria</taxon>
        <taxon>Bdelloidea</taxon>
        <taxon>Philodinida</taxon>
        <taxon>Philodinidae</taxon>
        <taxon>Didymodactylos</taxon>
    </lineage>
</organism>
<dbReference type="Proteomes" id="UP000682733">
    <property type="component" value="Unassembled WGS sequence"/>
</dbReference>